<dbReference type="Pfam" id="PF06985">
    <property type="entry name" value="HET"/>
    <property type="match status" value="1"/>
</dbReference>
<evidence type="ECO:0000313" key="2">
    <source>
        <dbReference type="EMBL" id="OCL10053.1"/>
    </source>
</evidence>
<reference evidence="2 3" key="1">
    <citation type="journal article" date="2016" name="Nat. Commun.">
        <title>Ectomycorrhizal ecology is imprinted in the genome of the dominant symbiotic fungus Cenococcum geophilum.</title>
        <authorList>
            <consortium name="DOE Joint Genome Institute"/>
            <person name="Peter M."/>
            <person name="Kohler A."/>
            <person name="Ohm R.A."/>
            <person name="Kuo A."/>
            <person name="Krutzmann J."/>
            <person name="Morin E."/>
            <person name="Arend M."/>
            <person name="Barry K.W."/>
            <person name="Binder M."/>
            <person name="Choi C."/>
            <person name="Clum A."/>
            <person name="Copeland A."/>
            <person name="Grisel N."/>
            <person name="Haridas S."/>
            <person name="Kipfer T."/>
            <person name="LaButti K."/>
            <person name="Lindquist E."/>
            <person name="Lipzen A."/>
            <person name="Maire R."/>
            <person name="Meier B."/>
            <person name="Mihaltcheva S."/>
            <person name="Molinier V."/>
            <person name="Murat C."/>
            <person name="Poggeler S."/>
            <person name="Quandt C.A."/>
            <person name="Sperisen C."/>
            <person name="Tritt A."/>
            <person name="Tisserant E."/>
            <person name="Crous P.W."/>
            <person name="Henrissat B."/>
            <person name="Nehls U."/>
            <person name="Egli S."/>
            <person name="Spatafora J.W."/>
            <person name="Grigoriev I.V."/>
            <person name="Martin F.M."/>
        </authorList>
    </citation>
    <scope>NUCLEOTIDE SEQUENCE [LARGE SCALE GENOMIC DNA]</scope>
    <source>
        <strain evidence="2 3">CBS 207.34</strain>
    </source>
</reference>
<protein>
    <recommendedName>
        <fullName evidence="1">Heterokaryon incompatibility domain-containing protein</fullName>
    </recommendedName>
</protein>
<keyword evidence="3" id="KW-1185">Reference proteome</keyword>
<accession>A0A8E2JUK9</accession>
<dbReference type="OrthoDB" id="2157530at2759"/>
<evidence type="ECO:0000259" key="1">
    <source>
        <dbReference type="Pfam" id="PF06985"/>
    </source>
</evidence>
<gene>
    <name evidence="2" type="ORF">AOQ84DRAFT_375266</name>
</gene>
<sequence>MEYHKLDSTKREIRVIFLHRPELEDSEIQCDIVNLSLSDGVKYYTLSYSWGEINPERTVLLNGVGKCIRPNLYAAIRRLRDKIAGQYLDERSSQVNMMGDIFRYSEKTLVWLGGEADGSSLAMKLLSSVTQAAEEDEGAEVRKAGLVARLKTTEDVYREVIEGIVIQGGDLDVLSAYCELQSNDGQLHVAQRTDASSTPENSKDIHAVFNTASPSWIPDWRVPFMKYYQVFPLCNLSHHSSGTEKPVIKYGRHRDELLVHGVRFDYIDLLSVDLETKRWLQVSAGWSAWSNHKYPIHPYGGLEEQGEAFYGILYLG</sequence>
<dbReference type="PANTHER" id="PTHR24148:SF73">
    <property type="entry name" value="HET DOMAIN PROTEIN (AFU_ORTHOLOGUE AFUA_8G01020)"/>
    <property type="match status" value="1"/>
</dbReference>
<dbReference type="Proteomes" id="UP000250140">
    <property type="component" value="Unassembled WGS sequence"/>
</dbReference>
<name>A0A8E2JUK9_9PEZI</name>
<dbReference type="InterPro" id="IPR052895">
    <property type="entry name" value="HetReg/Transcr_Mod"/>
</dbReference>
<dbReference type="InterPro" id="IPR010730">
    <property type="entry name" value="HET"/>
</dbReference>
<organism evidence="2 3">
    <name type="scientific">Glonium stellatum</name>
    <dbReference type="NCBI Taxonomy" id="574774"/>
    <lineage>
        <taxon>Eukaryota</taxon>
        <taxon>Fungi</taxon>
        <taxon>Dikarya</taxon>
        <taxon>Ascomycota</taxon>
        <taxon>Pezizomycotina</taxon>
        <taxon>Dothideomycetes</taxon>
        <taxon>Pleosporomycetidae</taxon>
        <taxon>Gloniales</taxon>
        <taxon>Gloniaceae</taxon>
        <taxon>Glonium</taxon>
    </lineage>
</organism>
<dbReference type="EMBL" id="KV749316">
    <property type="protein sequence ID" value="OCL10053.1"/>
    <property type="molecule type" value="Genomic_DNA"/>
</dbReference>
<dbReference type="PANTHER" id="PTHR24148">
    <property type="entry name" value="ANKYRIN REPEAT DOMAIN-CONTAINING PROTEIN 39 HOMOLOG-RELATED"/>
    <property type="match status" value="1"/>
</dbReference>
<feature type="domain" description="Heterokaryon incompatibility" evidence="1">
    <location>
        <begin position="43"/>
        <end position="138"/>
    </location>
</feature>
<dbReference type="AlphaFoldDB" id="A0A8E2JUK9"/>
<proteinExistence type="predicted"/>
<evidence type="ECO:0000313" key="3">
    <source>
        <dbReference type="Proteomes" id="UP000250140"/>
    </source>
</evidence>